<dbReference type="SUPFAM" id="SSF52047">
    <property type="entry name" value="RNI-like"/>
    <property type="match status" value="1"/>
</dbReference>
<gene>
    <name evidence="1" type="ORF">BD311DRAFT_755943</name>
</gene>
<protein>
    <submittedName>
        <fullName evidence="1">Uncharacterized protein</fullName>
    </submittedName>
</protein>
<dbReference type="AlphaFoldDB" id="A0A4Q9MQ33"/>
<sequence length="122" mass="14081">MQLYVPPRSTPTFEISMASTMPLVQSLTLHCNRIRADGCHDVLPWFGHHSSLRTLSLPNSFCHACLLHFSNLYDASVRRSELSLILYLDKILRPLLVRPPFAPVQVLTLHHTTVHDSRRRQW</sequence>
<organism evidence="1">
    <name type="scientific">Dichomitus squalens</name>
    <dbReference type="NCBI Taxonomy" id="114155"/>
    <lineage>
        <taxon>Eukaryota</taxon>
        <taxon>Fungi</taxon>
        <taxon>Dikarya</taxon>
        <taxon>Basidiomycota</taxon>
        <taxon>Agaricomycotina</taxon>
        <taxon>Agaricomycetes</taxon>
        <taxon>Polyporales</taxon>
        <taxon>Polyporaceae</taxon>
        <taxon>Dichomitus</taxon>
    </lineage>
</organism>
<name>A0A4Q9MQ33_9APHY</name>
<reference evidence="1" key="1">
    <citation type="submission" date="2019-01" db="EMBL/GenBank/DDBJ databases">
        <title>Draft genome sequences of three monokaryotic isolates of the white-rot basidiomycete fungus Dichomitus squalens.</title>
        <authorList>
            <consortium name="DOE Joint Genome Institute"/>
            <person name="Lopez S.C."/>
            <person name="Andreopoulos B."/>
            <person name="Pangilinan J."/>
            <person name="Lipzen A."/>
            <person name="Riley R."/>
            <person name="Ahrendt S."/>
            <person name="Ng V."/>
            <person name="Barry K."/>
            <person name="Daum C."/>
            <person name="Grigoriev I.V."/>
            <person name="Hilden K.S."/>
            <person name="Makela M.R."/>
            <person name="de Vries R.P."/>
        </authorList>
    </citation>
    <scope>NUCLEOTIDE SEQUENCE [LARGE SCALE GENOMIC DNA]</scope>
    <source>
        <strain evidence="1">OM18370.1</strain>
    </source>
</reference>
<dbReference type="Proteomes" id="UP000292957">
    <property type="component" value="Unassembled WGS sequence"/>
</dbReference>
<proteinExistence type="predicted"/>
<evidence type="ECO:0000313" key="1">
    <source>
        <dbReference type="EMBL" id="TBU29635.1"/>
    </source>
</evidence>
<dbReference type="EMBL" id="ML143411">
    <property type="protein sequence ID" value="TBU29635.1"/>
    <property type="molecule type" value="Genomic_DNA"/>
</dbReference>
<accession>A0A4Q9MQ33</accession>